<feature type="region of interest" description="Disordered" evidence="1">
    <location>
        <begin position="129"/>
        <end position="151"/>
    </location>
</feature>
<proteinExistence type="predicted"/>
<accession>A0AAD6Y603</accession>
<organism evidence="2 3">
    <name type="scientific">Mycena pura</name>
    <dbReference type="NCBI Taxonomy" id="153505"/>
    <lineage>
        <taxon>Eukaryota</taxon>
        <taxon>Fungi</taxon>
        <taxon>Dikarya</taxon>
        <taxon>Basidiomycota</taxon>
        <taxon>Agaricomycotina</taxon>
        <taxon>Agaricomycetes</taxon>
        <taxon>Agaricomycetidae</taxon>
        <taxon>Agaricales</taxon>
        <taxon>Marasmiineae</taxon>
        <taxon>Mycenaceae</taxon>
        <taxon>Mycena</taxon>
    </lineage>
</organism>
<evidence type="ECO:0000256" key="1">
    <source>
        <dbReference type="SAM" id="MobiDB-lite"/>
    </source>
</evidence>
<feature type="region of interest" description="Disordered" evidence="1">
    <location>
        <begin position="21"/>
        <end position="47"/>
    </location>
</feature>
<comment type="caution">
    <text evidence="2">The sequence shown here is derived from an EMBL/GenBank/DDBJ whole genome shotgun (WGS) entry which is preliminary data.</text>
</comment>
<feature type="compositionally biased region" description="Basic and acidic residues" evidence="1">
    <location>
        <begin position="129"/>
        <end position="141"/>
    </location>
</feature>
<sequence length="410" mass="45185">MIHVRNIASLAENYHTACGAARGKKGQRPGTEGDVDTRIDGNGAAPDGACVATEVEVTRRGARRRGWGGESAVALKSRGRMRGGAGARWEKAWLAPGGRDCSRTCRGTGGRRKRNRGWEMADIFSRPRKDVEAHESLERYETPQSMESSSSLGSIGKGLCCTPKHSASPAWSAQCQQSPQTRTEWACKARPQTIAVGFGDRRKDSCRLERVFDQDRRLRQKFEQASKARDAVSRCLREEADAWWSLETIYSVDELTLLLAPLSEPVSDPSAEAVAVARCAVNTHFLRLMDELWDIHEHGCHSPVIIARLATDLTTIAQQLSNAAPSLGQPHRLTEAERLASIVGRFYRAAANRCARRIQSQLFYVTHPDLPVTDAPQHVPVAAPWMQVAGAGRSSSTGRWPPHRTCSIFR</sequence>
<dbReference type="EMBL" id="JARJCW010000051">
    <property type="protein sequence ID" value="KAJ7203267.1"/>
    <property type="molecule type" value="Genomic_DNA"/>
</dbReference>
<evidence type="ECO:0000313" key="3">
    <source>
        <dbReference type="Proteomes" id="UP001219525"/>
    </source>
</evidence>
<gene>
    <name evidence="2" type="ORF">GGX14DRAFT_398854</name>
</gene>
<dbReference type="Proteomes" id="UP001219525">
    <property type="component" value="Unassembled WGS sequence"/>
</dbReference>
<keyword evidence="3" id="KW-1185">Reference proteome</keyword>
<dbReference type="AlphaFoldDB" id="A0AAD6Y603"/>
<reference evidence="2" key="1">
    <citation type="submission" date="2023-03" db="EMBL/GenBank/DDBJ databases">
        <title>Massive genome expansion in bonnet fungi (Mycena s.s.) driven by repeated elements and novel gene families across ecological guilds.</title>
        <authorList>
            <consortium name="Lawrence Berkeley National Laboratory"/>
            <person name="Harder C.B."/>
            <person name="Miyauchi S."/>
            <person name="Viragh M."/>
            <person name="Kuo A."/>
            <person name="Thoen E."/>
            <person name="Andreopoulos B."/>
            <person name="Lu D."/>
            <person name="Skrede I."/>
            <person name="Drula E."/>
            <person name="Henrissat B."/>
            <person name="Morin E."/>
            <person name="Kohler A."/>
            <person name="Barry K."/>
            <person name="LaButti K."/>
            <person name="Morin E."/>
            <person name="Salamov A."/>
            <person name="Lipzen A."/>
            <person name="Mereny Z."/>
            <person name="Hegedus B."/>
            <person name="Baldrian P."/>
            <person name="Stursova M."/>
            <person name="Weitz H."/>
            <person name="Taylor A."/>
            <person name="Grigoriev I.V."/>
            <person name="Nagy L.G."/>
            <person name="Martin F."/>
            <person name="Kauserud H."/>
        </authorList>
    </citation>
    <scope>NUCLEOTIDE SEQUENCE</scope>
    <source>
        <strain evidence="2">9144</strain>
    </source>
</reference>
<name>A0AAD6Y603_9AGAR</name>
<evidence type="ECO:0000313" key="2">
    <source>
        <dbReference type="EMBL" id="KAJ7203267.1"/>
    </source>
</evidence>
<protein>
    <submittedName>
        <fullName evidence="2">Uncharacterized protein</fullName>
    </submittedName>
</protein>